<keyword evidence="2" id="KW-1185">Reference proteome</keyword>
<evidence type="ECO:0000313" key="2">
    <source>
        <dbReference type="Proteomes" id="UP000042958"/>
    </source>
</evidence>
<accession>A0A0F7VIZ0</accession>
<dbReference type="AlphaFoldDB" id="A0A0F7VIZ0"/>
<evidence type="ECO:0008006" key="3">
    <source>
        <dbReference type="Google" id="ProtNLM"/>
    </source>
</evidence>
<gene>
    <name evidence="1" type="ORF">PMG11_04274</name>
</gene>
<reference evidence="2" key="1">
    <citation type="journal article" date="2015" name="Genome Announc.">
        <title>Draft genome sequence of the fungus Penicillium brasilianum MG11.</title>
        <authorList>
            <person name="Horn F."/>
            <person name="Linde J."/>
            <person name="Mattern D.J."/>
            <person name="Walther G."/>
            <person name="Guthke R."/>
            <person name="Brakhage A.A."/>
            <person name="Valiante V."/>
        </authorList>
    </citation>
    <scope>NUCLEOTIDE SEQUENCE [LARGE SCALE GENOMIC DNA]</scope>
    <source>
        <strain evidence="2">MG11</strain>
    </source>
</reference>
<dbReference type="OrthoDB" id="2123952at2759"/>
<dbReference type="EMBL" id="CDHK01000003">
    <property type="protein sequence ID" value="CEO59602.1"/>
    <property type="molecule type" value="Genomic_DNA"/>
</dbReference>
<evidence type="ECO:0000313" key="1">
    <source>
        <dbReference type="EMBL" id="CEO59602.1"/>
    </source>
</evidence>
<dbReference type="STRING" id="104259.A0A0F7VIZ0"/>
<name>A0A0F7VIZ0_PENBI</name>
<dbReference type="Proteomes" id="UP000042958">
    <property type="component" value="Unassembled WGS sequence"/>
</dbReference>
<organism evidence="1 2">
    <name type="scientific">Penicillium brasilianum</name>
    <dbReference type="NCBI Taxonomy" id="104259"/>
    <lineage>
        <taxon>Eukaryota</taxon>
        <taxon>Fungi</taxon>
        <taxon>Dikarya</taxon>
        <taxon>Ascomycota</taxon>
        <taxon>Pezizomycotina</taxon>
        <taxon>Eurotiomycetes</taxon>
        <taxon>Eurotiomycetidae</taxon>
        <taxon>Eurotiales</taxon>
        <taxon>Aspergillaceae</taxon>
        <taxon>Penicillium</taxon>
    </lineage>
</organism>
<sequence length="644" mass="70932">MCKLRGADCTVTWRASKHSSYPKNLAPSDCPDAGLEHSEDAGSPTRLSLASSESHLLCHAMSHEIRSQGLGVYFDIIEIPMSKFLSEKCVPPSFSLGIAALTPLGQNVKLAATFPTVQSSIRNCWELATFSQLPASAMPQIFFTASILDVLFQRSNSQSNCVKLTARDMLLTETYKWVAIAAGSQFAVHKSAAENSGISCERAKDIAYATWCKAKNMVFTNIAANTSFRLGLSLLLFGTILPPSGTDGSDGFEDASYAIHEGICRLQMLCIQARARLRNSDIQARTDTPLVGMSRPGEKPHLLQSLPREARKNVAELIAAFEWLVEISQSVAIALFPRRSFAVTPSIGNFNSSSSFLADEAAQRPNLKRAENQKDLGSMDDAIITQVKANTQPVVVLWTRGFPDHLLNSAILESGSLVILMWKSLAQLVLATRKFWVDDADYTDVYRHLNTMIMLIEKWRKAFGNIDHDTAISLQLVTTDLRRSAIFCATDGDLAILIFYEISCQLRKRLSDQPQSPKNSLHERLELTSHYRDSQRLTSAMQISYLATPNLGVSSPGIQGKAGLKASIGDVRAHPHPTMVVQAYKLAVRGLAEEIRSSVNIADTKRMSELLTGLDRCLRELEGLKSTLIMYPDTEWGGETVNFP</sequence>
<proteinExistence type="predicted"/>
<protein>
    <recommendedName>
        <fullName evidence="3">Zn(II)2Cys6 transcription factor</fullName>
    </recommendedName>
</protein>